<comment type="caution">
    <text evidence="2">The sequence shown here is derived from an EMBL/GenBank/DDBJ whole genome shotgun (WGS) entry which is preliminary data.</text>
</comment>
<evidence type="ECO:0000313" key="2">
    <source>
        <dbReference type="EMBL" id="OXY89614.1"/>
    </source>
</evidence>
<proteinExistence type="predicted"/>
<evidence type="ECO:0000313" key="3">
    <source>
        <dbReference type="Proteomes" id="UP000215483"/>
    </source>
</evidence>
<protein>
    <submittedName>
        <fullName evidence="2">Uncharacterized protein</fullName>
    </submittedName>
</protein>
<dbReference type="Proteomes" id="UP000215483">
    <property type="component" value="Unassembled WGS sequence"/>
</dbReference>
<dbReference type="EMBL" id="MCGQ01000042">
    <property type="protein sequence ID" value="OXY89614.1"/>
    <property type="molecule type" value="Genomic_DNA"/>
</dbReference>
<keyword evidence="3" id="KW-1185">Reference proteome</keyword>
<organism evidence="2 3">
    <name type="scientific">Streptomyces diastatochromogenes</name>
    <dbReference type="NCBI Taxonomy" id="42236"/>
    <lineage>
        <taxon>Bacteria</taxon>
        <taxon>Bacillati</taxon>
        <taxon>Actinomycetota</taxon>
        <taxon>Actinomycetes</taxon>
        <taxon>Kitasatosporales</taxon>
        <taxon>Streptomycetaceae</taxon>
        <taxon>Streptomyces</taxon>
    </lineage>
</organism>
<evidence type="ECO:0000256" key="1">
    <source>
        <dbReference type="SAM" id="MobiDB-lite"/>
    </source>
</evidence>
<gene>
    <name evidence="2" type="ORF">BEK98_36950</name>
</gene>
<name>A0A233S1U9_STRDA</name>
<reference evidence="2 3" key="1">
    <citation type="submission" date="2016-07" db="EMBL/GenBank/DDBJ databases">
        <title>Draft genome of Streptomyces diastatochromogenes.</title>
        <authorList>
            <person name="Podduturi R."/>
            <person name="Lukassen M.B."/>
            <person name="Clausen N."/>
            <person name="Nielsen J.L."/>
            <person name="Jorgensen N.O."/>
        </authorList>
    </citation>
    <scope>NUCLEOTIDE SEQUENCE [LARGE SCALE GENOMIC DNA]</scope>
    <source>
        <strain evidence="2 3">DSM 40608</strain>
    </source>
</reference>
<sequence length="82" mass="8663">MIAGGDEGAVADKHAFSTEALLLLEGKLRLGAVNDPVGVGFEMPDKGASCRSVRLIRQDAATRSRQDAPSARTDAAHSTRRD</sequence>
<feature type="region of interest" description="Disordered" evidence="1">
    <location>
        <begin position="58"/>
        <end position="82"/>
    </location>
</feature>
<accession>A0A233S1U9</accession>
<dbReference type="AlphaFoldDB" id="A0A233S1U9"/>